<dbReference type="InterPro" id="IPR043504">
    <property type="entry name" value="Peptidase_S1_PA_chymotrypsin"/>
</dbReference>
<dbReference type="InterPro" id="IPR009003">
    <property type="entry name" value="Peptidase_S1_PA"/>
</dbReference>
<dbReference type="AlphaFoldDB" id="A0AAN6XZJ2"/>
<organism evidence="4 5">
    <name type="scientific">Rhypophila decipiens</name>
    <dbReference type="NCBI Taxonomy" id="261697"/>
    <lineage>
        <taxon>Eukaryota</taxon>
        <taxon>Fungi</taxon>
        <taxon>Dikarya</taxon>
        <taxon>Ascomycota</taxon>
        <taxon>Pezizomycotina</taxon>
        <taxon>Sordariomycetes</taxon>
        <taxon>Sordariomycetidae</taxon>
        <taxon>Sordariales</taxon>
        <taxon>Naviculisporaceae</taxon>
        <taxon>Rhypophila</taxon>
    </lineage>
</organism>
<dbReference type="InterPro" id="IPR001254">
    <property type="entry name" value="Trypsin_dom"/>
</dbReference>
<feature type="domain" description="Peptidase S1" evidence="3">
    <location>
        <begin position="96"/>
        <end position="272"/>
    </location>
</feature>
<dbReference type="Pfam" id="PF00089">
    <property type="entry name" value="Trypsin"/>
    <property type="match status" value="1"/>
</dbReference>
<dbReference type="SUPFAM" id="SSF50494">
    <property type="entry name" value="Trypsin-like serine proteases"/>
    <property type="match status" value="1"/>
</dbReference>
<dbReference type="GO" id="GO:0006508">
    <property type="term" value="P:proteolysis"/>
    <property type="evidence" value="ECO:0007669"/>
    <property type="project" value="InterPro"/>
</dbReference>
<dbReference type="PANTHER" id="PTHR15462">
    <property type="entry name" value="SERINE PROTEASE"/>
    <property type="match status" value="1"/>
</dbReference>
<protein>
    <submittedName>
        <fullName evidence="4">Trypsin-like cysteine/serine peptidase domain-containing protein</fullName>
    </submittedName>
</protein>
<keyword evidence="5" id="KW-1185">Reference proteome</keyword>
<dbReference type="InterPro" id="IPR050966">
    <property type="entry name" value="Glutamyl_endopeptidase"/>
</dbReference>
<feature type="signal peptide" evidence="2">
    <location>
        <begin position="1"/>
        <end position="19"/>
    </location>
</feature>
<dbReference type="Gene3D" id="2.40.10.10">
    <property type="entry name" value="Trypsin-like serine proteases"/>
    <property type="match status" value="2"/>
</dbReference>
<dbReference type="EMBL" id="MU858242">
    <property type="protein sequence ID" value="KAK4208475.1"/>
    <property type="molecule type" value="Genomic_DNA"/>
</dbReference>
<dbReference type="GO" id="GO:0004252">
    <property type="term" value="F:serine-type endopeptidase activity"/>
    <property type="evidence" value="ECO:0007669"/>
    <property type="project" value="InterPro"/>
</dbReference>
<keyword evidence="1 2" id="KW-0732">Signal</keyword>
<evidence type="ECO:0000256" key="1">
    <source>
        <dbReference type="ARBA" id="ARBA00022729"/>
    </source>
</evidence>
<sequence length="295" mass="31315">MILTTPILGVLALVARVSAAPSPDALLARAPPVQIKTLSATQIAPFLNKANAPFSPNSSLSARDSEEPSDRLTSRTIVGTDNRVLWPSPDYPYSAVGKLTFSSGPACTGTMIGRRHVATAKQCLPSLSSPWSARFAPSYYDGERLGGSNAIAVFIPNSLTPVGVCGYKEDWAIIVLADPIGDTATGWFGSKQINCTAQRNIANWFHTGWPADKGGNRPYRQEAITVTRCDECAPGGPLETDADVLAGQTGGPLWLWENGSRYLYGMASYGAVGRNYFASGPNFYGAIGAAYSAYP</sequence>
<proteinExistence type="predicted"/>
<gene>
    <name evidence="4" type="ORF">QBC37DRAFT_325649</name>
</gene>
<feature type="chain" id="PRO_5042983526" evidence="2">
    <location>
        <begin position="20"/>
        <end position="295"/>
    </location>
</feature>
<reference evidence="4" key="1">
    <citation type="journal article" date="2023" name="Mol. Phylogenet. Evol.">
        <title>Genome-scale phylogeny and comparative genomics of the fungal order Sordariales.</title>
        <authorList>
            <person name="Hensen N."/>
            <person name="Bonometti L."/>
            <person name="Westerberg I."/>
            <person name="Brannstrom I.O."/>
            <person name="Guillou S."/>
            <person name="Cros-Aarteil S."/>
            <person name="Calhoun S."/>
            <person name="Haridas S."/>
            <person name="Kuo A."/>
            <person name="Mondo S."/>
            <person name="Pangilinan J."/>
            <person name="Riley R."/>
            <person name="LaButti K."/>
            <person name="Andreopoulos B."/>
            <person name="Lipzen A."/>
            <person name="Chen C."/>
            <person name="Yan M."/>
            <person name="Daum C."/>
            <person name="Ng V."/>
            <person name="Clum A."/>
            <person name="Steindorff A."/>
            <person name="Ohm R.A."/>
            <person name="Martin F."/>
            <person name="Silar P."/>
            <person name="Natvig D.O."/>
            <person name="Lalanne C."/>
            <person name="Gautier V."/>
            <person name="Ament-Velasquez S.L."/>
            <person name="Kruys A."/>
            <person name="Hutchinson M.I."/>
            <person name="Powell A.J."/>
            <person name="Barry K."/>
            <person name="Miller A.N."/>
            <person name="Grigoriev I.V."/>
            <person name="Debuchy R."/>
            <person name="Gladieux P."/>
            <person name="Hiltunen Thoren M."/>
            <person name="Johannesson H."/>
        </authorList>
    </citation>
    <scope>NUCLEOTIDE SEQUENCE</scope>
    <source>
        <strain evidence="4">PSN293</strain>
    </source>
</reference>
<evidence type="ECO:0000313" key="5">
    <source>
        <dbReference type="Proteomes" id="UP001301769"/>
    </source>
</evidence>
<evidence type="ECO:0000259" key="3">
    <source>
        <dbReference type="Pfam" id="PF00089"/>
    </source>
</evidence>
<evidence type="ECO:0000256" key="2">
    <source>
        <dbReference type="SAM" id="SignalP"/>
    </source>
</evidence>
<accession>A0AAN6XZJ2</accession>
<reference evidence="4" key="2">
    <citation type="submission" date="2023-05" db="EMBL/GenBank/DDBJ databases">
        <authorList>
            <consortium name="Lawrence Berkeley National Laboratory"/>
            <person name="Steindorff A."/>
            <person name="Hensen N."/>
            <person name="Bonometti L."/>
            <person name="Westerberg I."/>
            <person name="Brannstrom I.O."/>
            <person name="Guillou S."/>
            <person name="Cros-Aarteil S."/>
            <person name="Calhoun S."/>
            <person name="Haridas S."/>
            <person name="Kuo A."/>
            <person name="Mondo S."/>
            <person name="Pangilinan J."/>
            <person name="Riley R."/>
            <person name="Labutti K."/>
            <person name="Andreopoulos B."/>
            <person name="Lipzen A."/>
            <person name="Chen C."/>
            <person name="Yanf M."/>
            <person name="Daum C."/>
            <person name="Ng V."/>
            <person name="Clum A."/>
            <person name="Ohm R."/>
            <person name="Martin F."/>
            <person name="Silar P."/>
            <person name="Natvig D."/>
            <person name="Lalanne C."/>
            <person name="Gautier V."/>
            <person name="Ament-Velasquez S.L."/>
            <person name="Kruys A."/>
            <person name="Hutchinson M.I."/>
            <person name="Powell A.J."/>
            <person name="Barry K."/>
            <person name="Miller A.N."/>
            <person name="Grigoriev I.V."/>
            <person name="Debuchy R."/>
            <person name="Gladieux P."/>
            <person name="Thoren M.H."/>
            <person name="Johannesson H."/>
        </authorList>
    </citation>
    <scope>NUCLEOTIDE SEQUENCE</scope>
    <source>
        <strain evidence="4">PSN293</strain>
    </source>
</reference>
<dbReference type="PANTHER" id="PTHR15462:SF8">
    <property type="entry name" value="SERINE PROTEASE"/>
    <property type="match status" value="1"/>
</dbReference>
<evidence type="ECO:0000313" key="4">
    <source>
        <dbReference type="EMBL" id="KAK4208475.1"/>
    </source>
</evidence>
<name>A0AAN6XZJ2_9PEZI</name>
<comment type="caution">
    <text evidence="4">The sequence shown here is derived from an EMBL/GenBank/DDBJ whole genome shotgun (WGS) entry which is preliminary data.</text>
</comment>
<dbReference type="Proteomes" id="UP001301769">
    <property type="component" value="Unassembled WGS sequence"/>
</dbReference>